<evidence type="ECO:0000256" key="4">
    <source>
        <dbReference type="ARBA" id="ARBA00023004"/>
    </source>
</evidence>
<dbReference type="RefSeq" id="WP_083530252.1">
    <property type="nucleotide sequence ID" value="NZ_CBCRUZ010000006.1"/>
</dbReference>
<proteinExistence type="predicted"/>
<dbReference type="PROSITE" id="PS50292">
    <property type="entry name" value="PEROXIDASE_3"/>
    <property type="match status" value="1"/>
</dbReference>
<evidence type="ECO:0000256" key="2">
    <source>
        <dbReference type="ARBA" id="ARBA00022964"/>
    </source>
</evidence>
<keyword evidence="2" id="KW-0223">Dioxygenase</keyword>
<dbReference type="SUPFAM" id="SSF48113">
    <property type="entry name" value="Heme-dependent peroxidases"/>
    <property type="match status" value="1"/>
</dbReference>
<keyword evidence="1" id="KW-0479">Metal-binding</keyword>
<evidence type="ECO:0000313" key="5">
    <source>
        <dbReference type="EMBL" id="QXQ13865.1"/>
    </source>
</evidence>
<dbReference type="Gene3D" id="1.10.640.10">
    <property type="entry name" value="Haem peroxidase domain superfamily, animal type"/>
    <property type="match status" value="1"/>
</dbReference>
<evidence type="ECO:0000256" key="3">
    <source>
        <dbReference type="ARBA" id="ARBA00023002"/>
    </source>
</evidence>
<keyword evidence="6" id="KW-1185">Reference proteome</keyword>
<dbReference type="InterPro" id="IPR019791">
    <property type="entry name" value="Haem_peroxidase_animal"/>
</dbReference>
<accession>A0ABX8SBB1</accession>
<evidence type="ECO:0000256" key="1">
    <source>
        <dbReference type="ARBA" id="ARBA00022723"/>
    </source>
</evidence>
<dbReference type="Proteomes" id="UP000887023">
    <property type="component" value="Chromosome"/>
</dbReference>
<dbReference type="InterPro" id="IPR050783">
    <property type="entry name" value="Oxylipin_biosynth_metab"/>
</dbReference>
<keyword evidence="4" id="KW-0408">Iron</keyword>
<evidence type="ECO:0008006" key="7">
    <source>
        <dbReference type="Google" id="ProtNLM"/>
    </source>
</evidence>
<sequence>MFASSLLGIQDIPQKALRRILARRSASPRGSALRQRAIVAACRIPRVRSAASKALITYYATATAPRPRPLSMVGDYASWVSLTDRSYSSRHLPPAPDNVTLPPESTVDALFERTEFAPSTDTSVTFMFFAQWFTDSFLRTDRSDFRKNTSNHGIDFCQIYGLNETKTRMLRAGVGGRLKSQLIDGAEFPQFLFCPRESADPAEPLVIKPEFEGLHDPDFLARIQQVSPAERHHATFAVGLEYGNSTVGHATFNIVFLREHNRIAAELAAAYPDWDDERLFQTTRNVMIVLLLELVIEEYIKHIGAFEFPLTIPDFMADEAAWNRPGWIPIEFDLLYRWHSMVPDTFELGAARLGPRDILDNNPLIIEHGVAELITAWSGQRAGRFGLHNTPLFLNRRLVADLPSVTEATTRLARKARLRPYNDYREDFGLPRLTDFAQLTADRRLQATLAEMYGSIDELEWYVGIWAEDYPAENMMGELMMVMVGYDAFTQALTNPLLSRQVFTEETFSPVGWRIIHETEMRRDAGILQQIVGRNADGPVRARFRC</sequence>
<dbReference type="PANTHER" id="PTHR11903:SF39">
    <property type="entry name" value="PROSTAGLANDIN G_H SYNTHASE 2-LIKE"/>
    <property type="match status" value="1"/>
</dbReference>
<dbReference type="InterPro" id="IPR037120">
    <property type="entry name" value="Haem_peroxidase_sf_animal"/>
</dbReference>
<dbReference type="EMBL" id="CP079105">
    <property type="protein sequence ID" value="QXQ13865.1"/>
    <property type="molecule type" value="Genomic_DNA"/>
</dbReference>
<dbReference type="InterPro" id="IPR010255">
    <property type="entry name" value="Haem_peroxidase_sf"/>
</dbReference>
<protein>
    <recommendedName>
        <fullName evidence="7">Heme peroxidase</fullName>
    </recommendedName>
</protein>
<name>A0ABX8SBB1_9ACTN</name>
<organism evidence="5 6">
    <name type="scientific">Skermania pinensis</name>
    <dbReference type="NCBI Taxonomy" id="39122"/>
    <lineage>
        <taxon>Bacteria</taxon>
        <taxon>Bacillati</taxon>
        <taxon>Actinomycetota</taxon>
        <taxon>Actinomycetes</taxon>
        <taxon>Mycobacteriales</taxon>
        <taxon>Gordoniaceae</taxon>
        <taxon>Skermania</taxon>
    </lineage>
</organism>
<dbReference type="Pfam" id="PF03098">
    <property type="entry name" value="An_peroxidase"/>
    <property type="match status" value="1"/>
</dbReference>
<gene>
    <name evidence="5" type="ORF">KV203_19175</name>
</gene>
<dbReference type="PRINTS" id="PR00457">
    <property type="entry name" value="ANPEROXIDASE"/>
</dbReference>
<keyword evidence="3" id="KW-0560">Oxidoreductase</keyword>
<dbReference type="PANTHER" id="PTHR11903">
    <property type="entry name" value="PROSTAGLANDIN G/H SYNTHASE"/>
    <property type="match status" value="1"/>
</dbReference>
<reference evidence="5" key="1">
    <citation type="submission" date="2021-07" db="EMBL/GenBank/DDBJ databases">
        <title>Candidatus Kaistella beijingensis sp. nov. isolated from a municipal wastewater treatment plant is involved in sludge foaming.</title>
        <authorList>
            <person name="Song Y."/>
            <person name="Liu S.-J."/>
        </authorList>
    </citation>
    <scope>NUCLEOTIDE SEQUENCE</scope>
    <source>
        <strain evidence="5">DSM 43998</strain>
    </source>
</reference>
<evidence type="ECO:0000313" key="6">
    <source>
        <dbReference type="Proteomes" id="UP000887023"/>
    </source>
</evidence>